<feature type="compositionally biased region" description="Basic and acidic residues" evidence="2">
    <location>
        <begin position="1971"/>
        <end position="1985"/>
    </location>
</feature>
<comment type="caution">
    <text evidence="4">The sequence shown here is derived from an EMBL/GenBank/DDBJ whole genome shotgun (WGS) entry which is preliminary data.</text>
</comment>
<keyword evidence="3" id="KW-1133">Transmembrane helix</keyword>
<name>A0A9P5SEI4_9FUNG</name>
<feature type="compositionally biased region" description="Basic and acidic residues" evidence="2">
    <location>
        <begin position="1748"/>
        <end position="1757"/>
    </location>
</feature>
<keyword evidence="3" id="KW-0472">Membrane</keyword>
<sequence>MDSNVKEQAKKVIDTLYDWLFDGEGYTAPAPAGQCVKEYVDGDEVASGSIIHKVLNSLGNAKGRYASLQDHAVAVVTSAASAASTIVAEHGHIGAATTGIPGQSHVPRPSSTFFDNGRAASDSESLISFFRSFYDNPSAAFDDLLGHHYPHFDSLIARLGLDELAKSLNCDSRILFLACLLPLIVLLLSTCCIMGAGFSTEKPHAHGYHEHKKSDPTKVGGMGDSQGSSSSVSSHGTGSSSGPSSSSAKGGKGKGKKGGVRDDAGGPITEGSLPAGSYHVGDSNLSSWGSMIGATGFRGADVLDFKPFDIYDVIGSEKAQHDQDEVILDNQEDYVENISDFAHEFVSAAAARAKKLVHDIKETNTDNGPQKAHSQADTKGKQGGPAGPGSEPLLRTRIPRPHSFKEADRHRHQPHVPSSSFTSSSSSSSSSRQRQDGFGNAVDQGHGDRRASIAAKIMDFAQGNSIMKNMDGISGGVIGATLATVAVIANTAEAAATSLKENMPSSVSDFVNGLQESFNESMENGGLEGTGFDDQPRDSRVQISELPDETYPSRRADSGSPVSATKKGSSSSSGTSKAWPSSYGPMAGKGSKAAPATAAAPSTSVKVSKTGSAGTSDQANKGHAMAANPPRLRQRSVGHAQPAMAAASSAVASKSASSRPVEVAHTPKAETSGSHAHKSLRSHGISSAEDIGVGPKTKYAVYAEHIGKGPSESSGADPSASSLAFETVAGSGFDKRTKSTKHTYGASGSDTPKEPTDPKEVAHRAKMTAGGEEKGLKSGSSKSSVAPASGQKPSEKIAHTADKVSNDVKIAAGKAKNQAKSAERSIENVTKDIKKNVDKAVGKTNDSVASSIPSAQKTKDTIVHDAKEKVKEADATAKKVALDTKKTVEAGVSYAQIAKNTLVKDSQAVVHGAENAVENAVHSAESTVHKAAEVAKGTVNVGLASAHKTKDAAVARAQKLAEGAEHAAEAVVGQAKAVVNSAVETAQHAADIAVFTVQDTVLQADIALHDAADAAHKSMRRASDTAHHVADHAKVVVGSTIAVAKHDFEEAEHLAKEAVTSTLSAAQRTKGSVAHAAEDAVHEAEAILDTAVKQGQDNVGSFMTGTHATIDRVMADVKGAVKNAENNIDSTIASAQQAKNTLAADATKAANKASSDAKKAVASSSGAIREAEKKIESAAQKVKSDTSRAAKDIEKKVESTVKVASGTAQKVKNNATQADKDAEKKVKDTVQTATAATQKDLDTQAVKDIYKRTESAVDSAFNAASKAKFDVSYVDKEVEKSVASAKKTIEHGLQTSSSSSAHKAENASAKDLNKAADKAGQSTKVAEEDVESAIKAAMEYALKTANDAPIQSAKATLDSAIASAHKTENHIAQDLKNAAHKVESAAHKASYDAKATLGSALAAAHKAENNHSDAHPVHLDAHGGQSSALTSSGPAHLHHAEHTHEIKKAFVYGHNSPRVGNKETRFVGGSPPSGSSSDSKPELKAAYSAHHAHHDEATGDGTQEKLKTASDNHTGGEYSFFLNENDRLDLLDDANADDGGEEDSDEDDHHDQPGHGERGIPSAAPSIFQSAKTVASAVASRVATASHQGLDNARHRLSSLVDHMADNLAGHDELDDDDIDDEDEDHDSTSPTKTWSTTSGPSTSSTHHHHHQSHTQVHPHHHVTVEDVTDTLSDVADNDAAQSISHLVTGSSKTHTDTSLHSKDYKSHVDNKDKAQKDSGGAHAYKPVLTSTHVDMDGFIVVEASKAAHEHEAEHHGLSGHHRHHTPSSASSTKKHATSTAPPPTKSNSASSQPSSTIKPKQHSVAATGLSYSGVVQLHVNKNDHGAKIGITENRPTTTSTKSPSNSLFQSENYEQFVATTPLGDEIASVISHGGDQIMPVTLNAPPTTAHKERQQHAHVLAHHPHDTSVAPRRISIAAPTTTLTLEHGRGHLQGVEHTQEAHGGRKAGVEHGDDAKKQQLTVDAQGNKVPESDVRRDSGYDLLM</sequence>
<feature type="region of interest" description="Disordered" evidence="2">
    <location>
        <begin position="1748"/>
        <end position="1805"/>
    </location>
</feature>
<feature type="compositionally biased region" description="Basic and acidic residues" evidence="2">
    <location>
        <begin position="793"/>
        <end position="803"/>
    </location>
</feature>
<feature type="compositionally biased region" description="Basic residues" evidence="2">
    <location>
        <begin position="1646"/>
        <end position="1660"/>
    </location>
</feature>
<feature type="compositionally biased region" description="Low complexity" evidence="2">
    <location>
        <begin position="560"/>
        <end position="609"/>
    </location>
</feature>
<evidence type="ECO:0000256" key="2">
    <source>
        <dbReference type="SAM" id="MobiDB-lite"/>
    </source>
</evidence>
<dbReference type="Proteomes" id="UP000696485">
    <property type="component" value="Unassembled WGS sequence"/>
</dbReference>
<feature type="compositionally biased region" description="Low complexity" evidence="2">
    <location>
        <begin position="1836"/>
        <end position="1847"/>
    </location>
</feature>
<feature type="region of interest" description="Disordered" evidence="2">
    <location>
        <begin position="1531"/>
        <end position="1563"/>
    </location>
</feature>
<evidence type="ECO:0000313" key="5">
    <source>
        <dbReference type="Proteomes" id="UP000696485"/>
    </source>
</evidence>
<keyword evidence="5" id="KW-1185">Reference proteome</keyword>
<feature type="compositionally biased region" description="Low complexity" evidence="2">
    <location>
        <begin position="640"/>
        <end position="658"/>
    </location>
</feature>
<feature type="region of interest" description="Disordered" evidence="2">
    <location>
        <begin position="1455"/>
        <end position="1519"/>
    </location>
</feature>
<feature type="compositionally biased region" description="Basic and acidic residues" evidence="2">
    <location>
        <begin position="204"/>
        <end position="216"/>
    </location>
</feature>
<feature type="compositionally biased region" description="Acidic residues" evidence="2">
    <location>
        <begin position="1531"/>
        <end position="1546"/>
    </location>
</feature>
<feature type="compositionally biased region" description="Basic and acidic residues" evidence="2">
    <location>
        <begin position="1405"/>
        <end position="1421"/>
    </location>
</feature>
<feature type="compositionally biased region" description="Basic and acidic residues" evidence="2">
    <location>
        <begin position="1493"/>
        <end position="1510"/>
    </location>
</feature>
<feature type="compositionally biased region" description="Polar residues" evidence="2">
    <location>
        <begin position="610"/>
        <end position="619"/>
    </location>
</feature>
<feature type="compositionally biased region" description="Acidic residues" evidence="2">
    <location>
        <begin position="1613"/>
        <end position="1626"/>
    </location>
</feature>
<feature type="region of interest" description="Disordered" evidence="2">
    <location>
        <begin position="1686"/>
        <end position="1724"/>
    </location>
</feature>
<proteinExistence type="predicted"/>
<evidence type="ECO:0000256" key="3">
    <source>
        <dbReference type="SAM" id="Phobius"/>
    </source>
</evidence>
<feature type="compositionally biased region" description="Polar residues" evidence="2">
    <location>
        <begin position="1786"/>
        <end position="1799"/>
    </location>
</feature>
<organism evidence="4 5">
    <name type="scientific">Podila minutissima</name>
    <dbReference type="NCBI Taxonomy" id="64525"/>
    <lineage>
        <taxon>Eukaryota</taxon>
        <taxon>Fungi</taxon>
        <taxon>Fungi incertae sedis</taxon>
        <taxon>Mucoromycota</taxon>
        <taxon>Mortierellomycotina</taxon>
        <taxon>Mortierellomycetes</taxon>
        <taxon>Mortierellales</taxon>
        <taxon>Mortierellaceae</taxon>
        <taxon>Podila</taxon>
    </lineage>
</organism>
<feature type="compositionally biased region" description="Low complexity" evidence="2">
    <location>
        <begin position="777"/>
        <end position="790"/>
    </location>
</feature>
<protein>
    <submittedName>
        <fullName evidence="4">Uncharacterized protein</fullName>
    </submittedName>
</protein>
<feature type="compositionally biased region" description="Basic and acidic residues" evidence="2">
    <location>
        <begin position="751"/>
        <end position="763"/>
    </location>
</feature>
<feature type="compositionally biased region" description="Basic and acidic residues" evidence="2">
    <location>
        <begin position="1547"/>
        <end position="1558"/>
    </location>
</feature>
<feature type="compositionally biased region" description="Low complexity" evidence="2">
    <location>
        <begin position="1629"/>
        <end position="1645"/>
    </location>
</feature>
<reference evidence="4" key="1">
    <citation type="journal article" date="2020" name="Fungal Divers.">
        <title>Resolving the Mortierellaceae phylogeny through synthesis of multi-gene phylogenetics and phylogenomics.</title>
        <authorList>
            <person name="Vandepol N."/>
            <person name="Liber J."/>
            <person name="Desiro A."/>
            <person name="Na H."/>
            <person name="Kennedy M."/>
            <person name="Barry K."/>
            <person name="Grigoriev I.V."/>
            <person name="Miller A.N."/>
            <person name="O'Donnell K."/>
            <person name="Stajich J.E."/>
            <person name="Bonito G."/>
        </authorList>
    </citation>
    <scope>NUCLEOTIDE SEQUENCE</scope>
    <source>
        <strain evidence="4">NVP1</strain>
    </source>
</reference>
<feature type="region of interest" description="Disordered" evidence="2">
    <location>
        <begin position="544"/>
        <end position="693"/>
    </location>
</feature>
<feature type="compositionally biased region" description="Polar residues" evidence="2">
    <location>
        <begin position="1424"/>
        <end position="1433"/>
    </location>
</feature>
<feature type="region of interest" description="Disordered" evidence="2">
    <location>
        <begin position="730"/>
        <end position="803"/>
    </location>
</feature>
<feature type="compositionally biased region" description="Low complexity" evidence="2">
    <location>
        <begin position="1468"/>
        <end position="1478"/>
    </location>
</feature>
<feature type="region of interest" description="Disordered" evidence="2">
    <location>
        <begin position="1405"/>
        <end position="1439"/>
    </location>
</feature>
<feature type="compositionally biased region" description="Low complexity" evidence="2">
    <location>
        <begin position="418"/>
        <end position="431"/>
    </location>
</feature>
<keyword evidence="1" id="KW-0175">Coiled coil</keyword>
<feature type="region of interest" description="Disordered" evidence="2">
    <location>
        <begin position="362"/>
        <end position="447"/>
    </location>
</feature>
<keyword evidence="3" id="KW-0812">Transmembrane</keyword>
<gene>
    <name evidence="4" type="ORF">BG006_011434</name>
</gene>
<accession>A0A9P5SEI4</accession>
<feature type="compositionally biased region" description="Basic and acidic residues" evidence="2">
    <location>
        <begin position="1694"/>
        <end position="1717"/>
    </location>
</feature>
<feature type="compositionally biased region" description="Basic and acidic residues" evidence="2">
    <location>
        <begin position="1938"/>
        <end position="1958"/>
    </location>
</feature>
<feature type="region of interest" description="Disordered" evidence="2">
    <location>
        <begin position="1826"/>
        <end position="1847"/>
    </location>
</feature>
<feature type="region of interest" description="Disordered" evidence="2">
    <location>
        <begin position="204"/>
        <end position="276"/>
    </location>
</feature>
<feature type="region of interest" description="Disordered" evidence="2">
    <location>
        <begin position="1937"/>
        <end position="1985"/>
    </location>
</feature>
<feature type="compositionally biased region" description="Low complexity" evidence="2">
    <location>
        <begin position="225"/>
        <end position="249"/>
    </location>
</feature>
<feature type="region of interest" description="Disordered" evidence="2">
    <location>
        <begin position="1291"/>
        <end position="1324"/>
    </location>
</feature>
<feature type="region of interest" description="Disordered" evidence="2">
    <location>
        <begin position="1611"/>
        <end position="1660"/>
    </location>
</feature>
<evidence type="ECO:0000313" key="4">
    <source>
        <dbReference type="EMBL" id="KAF9325059.1"/>
    </source>
</evidence>
<feature type="transmembrane region" description="Helical" evidence="3">
    <location>
        <begin position="174"/>
        <end position="198"/>
    </location>
</feature>
<dbReference type="EMBL" id="JAAAUY010000984">
    <property type="protein sequence ID" value="KAF9325059.1"/>
    <property type="molecule type" value="Genomic_DNA"/>
</dbReference>
<feature type="coiled-coil region" evidence="1">
    <location>
        <begin position="1121"/>
        <end position="1188"/>
    </location>
</feature>
<evidence type="ECO:0000256" key="1">
    <source>
        <dbReference type="SAM" id="Coils"/>
    </source>
</evidence>